<protein>
    <submittedName>
        <fullName evidence="3">Uncharacterized protein</fullName>
    </submittedName>
</protein>
<evidence type="ECO:0000313" key="4">
    <source>
        <dbReference type="Proteomes" id="UP000030671"/>
    </source>
</evidence>
<organism evidence="3 4">
    <name type="scientific">Heterobasidion irregulare (strain TC 32-1)</name>
    <dbReference type="NCBI Taxonomy" id="747525"/>
    <lineage>
        <taxon>Eukaryota</taxon>
        <taxon>Fungi</taxon>
        <taxon>Dikarya</taxon>
        <taxon>Basidiomycota</taxon>
        <taxon>Agaricomycotina</taxon>
        <taxon>Agaricomycetes</taxon>
        <taxon>Russulales</taxon>
        <taxon>Bondarzewiaceae</taxon>
        <taxon>Heterobasidion</taxon>
        <taxon>Heterobasidion annosum species complex</taxon>
    </lineage>
</organism>
<gene>
    <name evidence="3" type="ORF">HETIRDRAFT_452993</name>
</gene>
<dbReference type="Proteomes" id="UP000030671">
    <property type="component" value="Unassembled WGS sequence"/>
</dbReference>
<keyword evidence="2" id="KW-0732">Signal</keyword>
<feature type="region of interest" description="Disordered" evidence="1">
    <location>
        <begin position="153"/>
        <end position="178"/>
    </location>
</feature>
<sequence>MPHAKLALFGTFASYARGLCCALACPRLIVALNLTSGGSIASCDAPAIALASLARKSAGDAEINMPAWGSPHACPAIYCRCSPTQWAQRGTLLHIVLVVDMLEGFQKASQTQILRADGIFHEMLGQWVLIRRQFGFALSLQASGDGLGDGAGWSASANQVSDKTDSPEITQTNVIPHT</sequence>
<dbReference type="RefSeq" id="XP_009548501.1">
    <property type="nucleotide sequence ID" value="XM_009550206.1"/>
</dbReference>
<dbReference type="GeneID" id="20676323"/>
<dbReference type="HOGENOM" id="CLU_1510812_0_0_1"/>
<keyword evidence="4" id="KW-1185">Reference proteome</keyword>
<accession>W4K3Q8</accession>
<dbReference type="AlphaFoldDB" id="W4K3Q8"/>
<evidence type="ECO:0000256" key="2">
    <source>
        <dbReference type="SAM" id="SignalP"/>
    </source>
</evidence>
<evidence type="ECO:0000256" key="1">
    <source>
        <dbReference type="SAM" id="MobiDB-lite"/>
    </source>
</evidence>
<name>W4K3Q8_HETIT</name>
<dbReference type="EMBL" id="KI925460">
    <property type="protein sequence ID" value="ETW79975.1"/>
    <property type="molecule type" value="Genomic_DNA"/>
</dbReference>
<reference evidence="3 4" key="1">
    <citation type="journal article" date="2012" name="New Phytol.">
        <title>Insight into trade-off between wood decay and parasitism from the genome of a fungal forest pathogen.</title>
        <authorList>
            <person name="Olson A."/>
            <person name="Aerts A."/>
            <person name="Asiegbu F."/>
            <person name="Belbahri L."/>
            <person name="Bouzid O."/>
            <person name="Broberg A."/>
            <person name="Canback B."/>
            <person name="Coutinho P.M."/>
            <person name="Cullen D."/>
            <person name="Dalman K."/>
            <person name="Deflorio G."/>
            <person name="van Diepen L.T."/>
            <person name="Dunand C."/>
            <person name="Duplessis S."/>
            <person name="Durling M."/>
            <person name="Gonthier P."/>
            <person name="Grimwood J."/>
            <person name="Fossdal C.G."/>
            <person name="Hansson D."/>
            <person name="Henrissat B."/>
            <person name="Hietala A."/>
            <person name="Himmelstrand K."/>
            <person name="Hoffmeister D."/>
            <person name="Hogberg N."/>
            <person name="James T.Y."/>
            <person name="Karlsson M."/>
            <person name="Kohler A."/>
            <person name="Kues U."/>
            <person name="Lee Y.H."/>
            <person name="Lin Y.C."/>
            <person name="Lind M."/>
            <person name="Lindquist E."/>
            <person name="Lombard V."/>
            <person name="Lucas S."/>
            <person name="Lunden K."/>
            <person name="Morin E."/>
            <person name="Murat C."/>
            <person name="Park J."/>
            <person name="Raffaello T."/>
            <person name="Rouze P."/>
            <person name="Salamov A."/>
            <person name="Schmutz J."/>
            <person name="Solheim H."/>
            <person name="Stahlberg J."/>
            <person name="Velez H."/>
            <person name="de Vries R.P."/>
            <person name="Wiebenga A."/>
            <person name="Woodward S."/>
            <person name="Yakovlev I."/>
            <person name="Garbelotto M."/>
            <person name="Martin F."/>
            <person name="Grigoriev I.V."/>
            <person name="Stenlid J."/>
        </authorList>
    </citation>
    <scope>NUCLEOTIDE SEQUENCE [LARGE SCALE GENOMIC DNA]</scope>
    <source>
        <strain evidence="3 4">TC 32-1</strain>
    </source>
</reference>
<feature type="chain" id="PRO_5004844062" evidence="2">
    <location>
        <begin position="19"/>
        <end position="178"/>
    </location>
</feature>
<proteinExistence type="predicted"/>
<evidence type="ECO:0000313" key="3">
    <source>
        <dbReference type="EMBL" id="ETW79975.1"/>
    </source>
</evidence>
<dbReference type="InParanoid" id="W4K3Q8"/>
<feature type="compositionally biased region" description="Polar residues" evidence="1">
    <location>
        <begin position="155"/>
        <end position="178"/>
    </location>
</feature>
<feature type="signal peptide" evidence="2">
    <location>
        <begin position="1"/>
        <end position="18"/>
    </location>
</feature>
<dbReference type="KEGG" id="hir:HETIRDRAFT_452993"/>